<evidence type="ECO:0000313" key="7">
    <source>
        <dbReference type="EMBL" id="PXF46573.1"/>
    </source>
</evidence>
<keyword evidence="8" id="KW-1185">Reference proteome</keyword>
<gene>
    <name evidence="7" type="ORF">BWQ96_03701</name>
</gene>
<dbReference type="EMBL" id="NBIV01000036">
    <property type="protein sequence ID" value="PXF46573.1"/>
    <property type="molecule type" value="Genomic_DNA"/>
</dbReference>
<dbReference type="InterPro" id="IPR023471">
    <property type="entry name" value="CtaG/Cox11_dom_sf"/>
</dbReference>
<dbReference type="Pfam" id="PF04442">
    <property type="entry name" value="CtaG_Cox11"/>
    <property type="match status" value="1"/>
</dbReference>
<evidence type="ECO:0000256" key="6">
    <source>
        <dbReference type="SAM" id="Phobius"/>
    </source>
</evidence>
<dbReference type="Gene3D" id="2.60.370.10">
    <property type="entry name" value="Ctag/Cox11"/>
    <property type="match status" value="1"/>
</dbReference>
<sequence length="264" mass="29499">MNQVQKQIASFPGYAARFVAQRVSVEVSQKTALRGWKSQRSYSSSRVNDAFRGARRSPEREAKIRERNRNLAAWAAALAFATVGLSYASVPLYRMFCQVTGFGGTVRTNEGEENDAFMTAIDETKVVEGRPIKISFNADVSAHVPWRFTPLQSEVVVLPGETALAFYTARNLSKDPITGIATYNVTPAKAAIYFNKVQCFCFDEQRLKPGEALDMPVFFYIDPEFAHDDDMADVKDIMLSYTFFKAEDVTPEQLQRAQAAAMGQ</sequence>
<comment type="subcellular location">
    <subcellularLocation>
        <location evidence="2">Mitochondrion inner membrane</location>
        <topology evidence="2">Single-pass membrane protein</topology>
        <orientation evidence="2">Intermembrane side</orientation>
    </subcellularLocation>
</comment>
<reference evidence="7 8" key="1">
    <citation type="journal article" date="2018" name="Mol. Biol. Evol.">
        <title>Analysis of the draft genome of the red seaweed Gracilariopsis chorda provides insights into genome size evolution in Rhodophyta.</title>
        <authorList>
            <person name="Lee J."/>
            <person name="Yang E.C."/>
            <person name="Graf L."/>
            <person name="Yang J.H."/>
            <person name="Qiu H."/>
            <person name="Zel Zion U."/>
            <person name="Chan C.X."/>
            <person name="Stephens T.G."/>
            <person name="Weber A.P.M."/>
            <person name="Boo G.H."/>
            <person name="Boo S.M."/>
            <person name="Kim K.M."/>
            <person name="Shin Y."/>
            <person name="Jung M."/>
            <person name="Lee S.J."/>
            <person name="Yim H.S."/>
            <person name="Lee J.H."/>
            <person name="Bhattacharya D."/>
            <person name="Yoon H.S."/>
        </authorList>
    </citation>
    <scope>NUCLEOTIDE SEQUENCE [LARGE SCALE GENOMIC DNA]</scope>
    <source>
        <strain evidence="7 8">SKKU-2015</strain>
        <tissue evidence="7">Whole body</tissue>
    </source>
</reference>
<organism evidence="7 8">
    <name type="scientific">Gracilariopsis chorda</name>
    <dbReference type="NCBI Taxonomy" id="448386"/>
    <lineage>
        <taxon>Eukaryota</taxon>
        <taxon>Rhodophyta</taxon>
        <taxon>Florideophyceae</taxon>
        <taxon>Rhodymeniophycidae</taxon>
        <taxon>Gracilariales</taxon>
        <taxon>Gracilariaceae</taxon>
        <taxon>Gracilariopsis</taxon>
    </lineage>
</organism>
<comment type="function">
    <text evidence="1">Exerts its effect at some terminal stage of cytochrome c oxidase synthesis, probably by being involved in the insertion of the copper B into subunit I.</text>
</comment>
<dbReference type="InterPro" id="IPR007533">
    <property type="entry name" value="Cyt_c_oxidase_assmbl_CtaG"/>
</dbReference>
<dbReference type="PANTHER" id="PTHR21320">
    <property type="entry name" value="CYTOCHROME C OXIDASE ASSEMBLY PROTEIN COX11-RELATED"/>
    <property type="match status" value="1"/>
</dbReference>
<dbReference type="FunFam" id="2.60.370.10:FF:000001">
    <property type="entry name" value="COX11 cytochrome c oxidase assembly homolog"/>
    <property type="match status" value="1"/>
</dbReference>
<proteinExistence type="inferred from homology"/>
<evidence type="ECO:0000256" key="4">
    <source>
        <dbReference type="ARBA" id="ARBA00022989"/>
    </source>
</evidence>
<dbReference type="STRING" id="448386.A0A2V3IWY8"/>
<dbReference type="Proteomes" id="UP000247409">
    <property type="component" value="Unassembled WGS sequence"/>
</dbReference>
<dbReference type="PANTHER" id="PTHR21320:SF3">
    <property type="entry name" value="CYTOCHROME C OXIDASE ASSEMBLY PROTEIN COX11, MITOCHONDRIAL-RELATED"/>
    <property type="match status" value="1"/>
</dbReference>
<evidence type="ECO:0000313" key="8">
    <source>
        <dbReference type="Proteomes" id="UP000247409"/>
    </source>
</evidence>
<comment type="caution">
    <text evidence="7">The sequence shown here is derived from an EMBL/GenBank/DDBJ whole genome shotgun (WGS) entry which is preliminary data.</text>
</comment>
<name>A0A2V3IWY8_9FLOR</name>
<evidence type="ECO:0000256" key="1">
    <source>
        <dbReference type="ARBA" id="ARBA00004007"/>
    </source>
</evidence>
<dbReference type="SUPFAM" id="SSF110111">
    <property type="entry name" value="Ctag/Cox11"/>
    <property type="match status" value="1"/>
</dbReference>
<dbReference type="AlphaFoldDB" id="A0A2V3IWY8"/>
<dbReference type="OrthoDB" id="1704689at2759"/>
<evidence type="ECO:0000256" key="2">
    <source>
        <dbReference type="ARBA" id="ARBA00004243"/>
    </source>
</evidence>
<accession>A0A2V3IWY8</accession>
<dbReference type="HAMAP" id="MF_00155">
    <property type="entry name" value="CtaG"/>
    <property type="match status" value="1"/>
</dbReference>
<keyword evidence="5 6" id="KW-0472">Membrane</keyword>
<evidence type="ECO:0000256" key="5">
    <source>
        <dbReference type="ARBA" id="ARBA00023136"/>
    </source>
</evidence>
<dbReference type="GO" id="GO:0005507">
    <property type="term" value="F:copper ion binding"/>
    <property type="evidence" value="ECO:0007669"/>
    <property type="project" value="InterPro"/>
</dbReference>
<protein>
    <submittedName>
        <fullName evidence="7">Cytochrome c oxidase assembly protein COX11, mitochondrial</fullName>
    </submittedName>
</protein>
<dbReference type="GO" id="GO:0005743">
    <property type="term" value="C:mitochondrial inner membrane"/>
    <property type="evidence" value="ECO:0007669"/>
    <property type="project" value="UniProtKB-SubCell"/>
</dbReference>
<feature type="transmembrane region" description="Helical" evidence="6">
    <location>
        <begin position="71"/>
        <end position="90"/>
    </location>
</feature>
<keyword evidence="4 6" id="KW-1133">Transmembrane helix</keyword>
<dbReference type="NCBIfam" id="NF003465">
    <property type="entry name" value="PRK05089.1"/>
    <property type="match status" value="1"/>
</dbReference>
<evidence type="ECO:0000256" key="3">
    <source>
        <dbReference type="ARBA" id="ARBA00022692"/>
    </source>
</evidence>
<keyword evidence="3 6" id="KW-0812">Transmembrane</keyword>